<name>A0A660S7N7_UNCT6</name>
<evidence type="ECO:0000313" key="20">
    <source>
        <dbReference type="Proteomes" id="UP000282321"/>
    </source>
</evidence>
<proteinExistence type="inferred from homology"/>
<dbReference type="FunFam" id="1.20.1580.10:FF:000002">
    <property type="entry name" value="UvrABC system protein A"/>
    <property type="match status" value="1"/>
</dbReference>
<feature type="domain" description="ABC transporter" evidence="18">
    <location>
        <begin position="577"/>
        <end position="914"/>
    </location>
</feature>
<keyword evidence="7 17" id="KW-0228">DNA excision</keyword>
<dbReference type="AlphaFoldDB" id="A0A660S7N7"/>
<feature type="binding site" evidence="17">
    <location>
        <begin position="618"/>
        <end position="625"/>
    </location>
    <ligand>
        <name>ATP</name>
        <dbReference type="ChEBI" id="CHEBI:30616"/>
    </ligand>
</feature>
<accession>A0A660S7N7</accession>
<comment type="subcellular location">
    <subcellularLocation>
        <location evidence="1 17">Cytoplasm</location>
    </subcellularLocation>
</comment>
<keyword evidence="17" id="KW-0742">SOS response</keyword>
<evidence type="ECO:0000256" key="16">
    <source>
        <dbReference type="ARBA" id="ARBA00042156"/>
    </source>
</evidence>
<dbReference type="GO" id="GO:0009381">
    <property type="term" value="F:excinuclease ABC activity"/>
    <property type="evidence" value="ECO:0007669"/>
    <property type="project" value="UniProtKB-UniRule"/>
</dbReference>
<keyword evidence="3 17" id="KW-0479">Metal-binding</keyword>
<comment type="subunit">
    <text evidence="17">Forms a heterotetramer with UvrB during the search for lesions.</text>
</comment>
<evidence type="ECO:0000313" key="19">
    <source>
        <dbReference type="EMBL" id="RKX65978.1"/>
    </source>
</evidence>
<evidence type="ECO:0000256" key="8">
    <source>
        <dbReference type="ARBA" id="ARBA00022771"/>
    </source>
</evidence>
<evidence type="ECO:0000256" key="13">
    <source>
        <dbReference type="ARBA" id="ARBA00023204"/>
    </source>
</evidence>
<dbReference type="InterPro" id="IPR041102">
    <property type="entry name" value="UvrA_inter"/>
</dbReference>
<dbReference type="Gene3D" id="1.20.1580.10">
    <property type="entry name" value="ABC transporter ATPase like domain"/>
    <property type="match status" value="4"/>
</dbReference>
<keyword evidence="11 17" id="KW-0267">Excision nuclease</keyword>
<evidence type="ECO:0000256" key="5">
    <source>
        <dbReference type="ARBA" id="ARBA00022741"/>
    </source>
</evidence>
<keyword evidence="4 17" id="KW-0677">Repeat</keyword>
<dbReference type="GO" id="GO:0005737">
    <property type="term" value="C:cytoplasm"/>
    <property type="evidence" value="ECO:0007669"/>
    <property type="project" value="UniProtKB-SubCell"/>
</dbReference>
<evidence type="ECO:0000256" key="7">
    <source>
        <dbReference type="ARBA" id="ARBA00022769"/>
    </source>
</evidence>
<feature type="zinc finger region" description="C4-type" evidence="17">
    <location>
        <begin position="253"/>
        <end position="280"/>
    </location>
</feature>
<dbReference type="GO" id="GO:0003677">
    <property type="term" value="F:DNA binding"/>
    <property type="evidence" value="ECO:0007669"/>
    <property type="project" value="UniProtKB-UniRule"/>
</dbReference>
<dbReference type="InterPro" id="IPR041552">
    <property type="entry name" value="UvrA_DNA-bd"/>
</dbReference>
<feature type="zinc finger region" description="C4-type" evidence="17">
    <location>
        <begin position="717"/>
        <end position="743"/>
    </location>
</feature>
<evidence type="ECO:0000256" key="1">
    <source>
        <dbReference type="ARBA" id="ARBA00004496"/>
    </source>
</evidence>
<dbReference type="PROSITE" id="PS50893">
    <property type="entry name" value="ABC_TRANSPORTER_2"/>
    <property type="match status" value="1"/>
</dbReference>
<dbReference type="NCBIfam" id="TIGR00630">
    <property type="entry name" value="uvra"/>
    <property type="match status" value="1"/>
</dbReference>
<comment type="similarity">
    <text evidence="14 17">Belongs to the ABC transporter superfamily. UvrA family.</text>
</comment>
<keyword evidence="5 17" id="KW-0547">Nucleotide-binding</keyword>
<dbReference type="GO" id="GO:0009380">
    <property type="term" value="C:excinuclease repair complex"/>
    <property type="evidence" value="ECO:0007669"/>
    <property type="project" value="InterPro"/>
</dbReference>
<protein>
    <recommendedName>
        <fullName evidence="15 17">UvrABC system protein A</fullName>
        <shortName evidence="17">UvrA protein</shortName>
    </recommendedName>
    <alternativeName>
        <fullName evidence="16 17">Excinuclease ABC subunit A</fullName>
    </alternativeName>
</protein>
<dbReference type="SUPFAM" id="SSF52540">
    <property type="entry name" value="P-loop containing nucleoside triphosphate hydrolases"/>
    <property type="match status" value="2"/>
</dbReference>
<evidence type="ECO:0000256" key="15">
    <source>
        <dbReference type="ARBA" id="ARBA00039316"/>
    </source>
</evidence>
<dbReference type="Gene3D" id="3.30.190.20">
    <property type="match status" value="1"/>
</dbReference>
<dbReference type="Proteomes" id="UP000282321">
    <property type="component" value="Unassembled WGS sequence"/>
</dbReference>
<evidence type="ECO:0000256" key="11">
    <source>
        <dbReference type="ARBA" id="ARBA00022881"/>
    </source>
</evidence>
<evidence type="ECO:0000256" key="10">
    <source>
        <dbReference type="ARBA" id="ARBA00022840"/>
    </source>
</evidence>
<dbReference type="InterPro" id="IPR004602">
    <property type="entry name" value="UvrA"/>
</dbReference>
<dbReference type="PANTHER" id="PTHR43152">
    <property type="entry name" value="UVRABC SYSTEM PROTEIN A"/>
    <property type="match status" value="1"/>
</dbReference>
<dbReference type="GO" id="GO:0005524">
    <property type="term" value="F:ATP binding"/>
    <property type="evidence" value="ECO:0007669"/>
    <property type="project" value="UniProtKB-UniRule"/>
</dbReference>
<dbReference type="GO" id="GO:0016887">
    <property type="term" value="F:ATP hydrolysis activity"/>
    <property type="evidence" value="ECO:0007669"/>
    <property type="project" value="InterPro"/>
</dbReference>
<keyword evidence="2 17" id="KW-0963">Cytoplasm</keyword>
<feature type="binding site" evidence="17">
    <location>
        <begin position="33"/>
        <end position="40"/>
    </location>
    <ligand>
        <name>ATP</name>
        <dbReference type="ChEBI" id="CHEBI:30616"/>
    </ligand>
</feature>
<keyword evidence="6 17" id="KW-0227">DNA damage</keyword>
<dbReference type="InterPro" id="IPR027417">
    <property type="entry name" value="P-loop_NTPase"/>
</dbReference>
<evidence type="ECO:0000256" key="17">
    <source>
        <dbReference type="HAMAP-Rule" id="MF_00205"/>
    </source>
</evidence>
<evidence type="ECO:0000256" key="2">
    <source>
        <dbReference type="ARBA" id="ARBA00022490"/>
    </source>
</evidence>
<gene>
    <name evidence="17" type="primary">uvrA</name>
    <name evidence="19" type="ORF">DRP44_05095</name>
</gene>
<dbReference type="Gene3D" id="1.10.8.280">
    <property type="entry name" value="ABC transporter ATPase domain-like"/>
    <property type="match status" value="2"/>
</dbReference>
<evidence type="ECO:0000256" key="12">
    <source>
        <dbReference type="ARBA" id="ARBA00023125"/>
    </source>
</evidence>
<dbReference type="Pfam" id="PF17755">
    <property type="entry name" value="UvrA_DNA-bind"/>
    <property type="match status" value="1"/>
</dbReference>
<organism evidence="19 20">
    <name type="scientific">candidate division TA06 bacterium</name>
    <dbReference type="NCBI Taxonomy" id="2250710"/>
    <lineage>
        <taxon>Bacteria</taxon>
        <taxon>Bacteria division TA06</taxon>
    </lineage>
</organism>
<reference evidence="19 20" key="1">
    <citation type="submission" date="2018-06" db="EMBL/GenBank/DDBJ databases">
        <title>Extensive metabolic versatility and redundancy in microbially diverse, dynamic hydrothermal sediments.</title>
        <authorList>
            <person name="Dombrowski N."/>
            <person name="Teske A."/>
            <person name="Baker B.J."/>
        </authorList>
    </citation>
    <scope>NUCLEOTIDE SEQUENCE [LARGE SCALE GENOMIC DNA]</scope>
    <source>
        <strain evidence="19">B35_G9</strain>
    </source>
</reference>
<dbReference type="Gene3D" id="3.40.50.300">
    <property type="entry name" value="P-loop containing nucleotide triphosphate hydrolases"/>
    <property type="match status" value="3"/>
</dbReference>
<keyword evidence="10 17" id="KW-0067">ATP-binding</keyword>
<dbReference type="NCBIfam" id="NF001503">
    <property type="entry name" value="PRK00349.1"/>
    <property type="match status" value="1"/>
</dbReference>
<dbReference type="PANTHER" id="PTHR43152:SF3">
    <property type="entry name" value="UVRABC SYSTEM PROTEIN A"/>
    <property type="match status" value="1"/>
</dbReference>
<evidence type="ECO:0000256" key="3">
    <source>
        <dbReference type="ARBA" id="ARBA00022723"/>
    </source>
</evidence>
<dbReference type="CDD" id="cd03271">
    <property type="entry name" value="ABC_UvrA_II"/>
    <property type="match status" value="1"/>
</dbReference>
<evidence type="ECO:0000256" key="9">
    <source>
        <dbReference type="ARBA" id="ARBA00022833"/>
    </source>
</evidence>
<comment type="function">
    <text evidence="17">The UvrABC repair system catalyzes the recognition and processing of DNA lesions. UvrA is an ATPase and a DNA-binding protein. A damage recognition complex composed of 2 UvrA and 2 UvrB subunits scans DNA for abnormalities. When the presence of a lesion has been verified by UvrB, the UvrA molecules dissociate.</text>
</comment>
<dbReference type="Pfam" id="PF17760">
    <property type="entry name" value="UvrA_inter"/>
    <property type="match status" value="1"/>
</dbReference>
<dbReference type="EMBL" id="QNBC01000061">
    <property type="protein sequence ID" value="RKX65978.1"/>
    <property type="molecule type" value="Genomic_DNA"/>
</dbReference>
<dbReference type="InterPro" id="IPR003439">
    <property type="entry name" value="ABC_transporter-like_ATP-bd"/>
</dbReference>
<keyword evidence="13 17" id="KW-0234">DNA repair</keyword>
<dbReference type="PROSITE" id="PS00211">
    <property type="entry name" value="ABC_TRANSPORTER_1"/>
    <property type="match status" value="1"/>
</dbReference>
<dbReference type="GO" id="GO:0006289">
    <property type="term" value="P:nucleotide-excision repair"/>
    <property type="evidence" value="ECO:0007669"/>
    <property type="project" value="UniProtKB-UniRule"/>
</dbReference>
<evidence type="ECO:0000256" key="4">
    <source>
        <dbReference type="ARBA" id="ARBA00022737"/>
    </source>
</evidence>
<evidence type="ECO:0000256" key="6">
    <source>
        <dbReference type="ARBA" id="ARBA00022763"/>
    </source>
</evidence>
<keyword evidence="12 17" id="KW-0238">DNA-binding</keyword>
<dbReference type="GO" id="GO:0008270">
    <property type="term" value="F:zinc ion binding"/>
    <property type="evidence" value="ECO:0007669"/>
    <property type="project" value="UniProtKB-UniRule"/>
</dbReference>
<dbReference type="InterPro" id="IPR017871">
    <property type="entry name" value="ABC_transporter-like_CS"/>
</dbReference>
<sequence>MEKKFITIRGVKVHNLKNIDVKIPRNKLVVITGLSGSGKSSLAFDTIYAEGRRRYIESLSAYARQFLGMMEKPDLDYIDGLSPAIAIQQRTPSRNPRSTVGTITEIHDYLRLLFTHIGVPHCPVCGREVHSQSHDEIVDSVMKIQEGKRIMILAPVVKGRKGEFKSLFNKIRSKGFVRIRVDGKITTVEDKIEIDPKKHHNIDIVVDRIVMNPNIRRRLSDSIDIALNEGEGTMLVYIPSEEREEFYSEHFACPYCGVNIGEITPKSFSFNNPYGACPKCKGIGTEMKLDTSLVVNDSLSIPEGAIIPFANSSNMLFIMRKLAKKYKANINAPFKTLPEEFRSAILYGDNSYEGVANYMIKKYNTVDSDWLRYEIERYMVISSCSLCNGKRLKAESLAVTINGYNIADISDMSIEKALDFFRNKIELSDEKKAVAKQILKEIVKRLSFLKDVGLDYLTLSRRTDSLSGGEEQRVRLATQIGSGLTGVLYILDEPSIGLHQRDNRMLLNTLFHLRDLGNTVIVVEHDEETIRKADHIIDLGPGAGNYGGEIVGEGSVDDLIKSKESITGEYLSGKRTIPMPDKRRKGNGEYLKIIGAKENNLKNIDVSFPLGTFICITGVSGSGKSSLIFDILYNALKRYFYRSRAQVGKYDKIEGVEHIDKVISIDQTPIGRTSRSNPITYTGGFTPIREIFASTREAKIRGYTISRFSFNVKGGRCEACQGEGLIKKEMHFLPDIYVTCDVCKGKRYNKDTLEVKYKGKNIYDVLEMTVKEAYDFFEDIPKIEKKLRLLLDVGLGYIKLGQPAPTLSGGEAQRIKLARELSKTATGNTLYLLDEPTTGLHFEDIKMLLSVLNKLVERGNTIIVIEHNLDVIKSADYIIDLGPDGGDKGGYVVAEGPPESIVKSKKSYTGSYLKGIL</sequence>
<comment type="caution">
    <text evidence="19">The sequence shown here is derived from an EMBL/GenBank/DDBJ whole genome shotgun (WGS) entry which is preliminary data.</text>
</comment>
<evidence type="ECO:0000256" key="14">
    <source>
        <dbReference type="ARBA" id="ARBA00038000"/>
    </source>
</evidence>
<keyword evidence="9 17" id="KW-0862">Zinc</keyword>
<keyword evidence="8 17" id="KW-0863">Zinc-finger</keyword>
<evidence type="ECO:0000259" key="18">
    <source>
        <dbReference type="PROSITE" id="PS50893"/>
    </source>
</evidence>
<dbReference type="HAMAP" id="MF_00205">
    <property type="entry name" value="UvrA"/>
    <property type="match status" value="1"/>
</dbReference>
<dbReference type="GO" id="GO:0009432">
    <property type="term" value="P:SOS response"/>
    <property type="evidence" value="ECO:0007669"/>
    <property type="project" value="UniProtKB-UniRule"/>
</dbReference>